<keyword evidence="1" id="KW-0812">Transmembrane</keyword>
<feature type="transmembrane region" description="Helical" evidence="1">
    <location>
        <begin position="30"/>
        <end position="50"/>
    </location>
</feature>
<dbReference type="PATRIC" id="fig|771875.3.peg.1670"/>
<dbReference type="Proteomes" id="UP000007384">
    <property type="component" value="Chromosome"/>
</dbReference>
<accession>H9UDW9</accession>
<keyword evidence="3" id="KW-1185">Reference proteome</keyword>
<dbReference type="AlphaFoldDB" id="H9UDW9"/>
<keyword evidence="1" id="KW-0472">Membrane</keyword>
<evidence type="ECO:0000313" key="2">
    <source>
        <dbReference type="EMBL" id="AFG35712.1"/>
    </source>
</evidence>
<keyword evidence="1" id="KW-1133">Transmembrane helix</keyword>
<proteinExistence type="predicted"/>
<dbReference type="KEGG" id="fpe:Ferpe_1654"/>
<organism evidence="2 3">
    <name type="scientific">Fervidobacterium pennivorans (strain DSM 9078 / Ven5)</name>
    <dbReference type="NCBI Taxonomy" id="771875"/>
    <lineage>
        <taxon>Bacteria</taxon>
        <taxon>Thermotogati</taxon>
        <taxon>Thermotogota</taxon>
        <taxon>Thermotogae</taxon>
        <taxon>Thermotogales</taxon>
        <taxon>Fervidobacteriaceae</taxon>
        <taxon>Fervidobacterium</taxon>
    </lineage>
</organism>
<dbReference type="EMBL" id="CP003260">
    <property type="protein sequence ID" value="AFG35712.1"/>
    <property type="molecule type" value="Genomic_DNA"/>
</dbReference>
<sequence>MKQAKLRSGVFTESLVELKGGEMSKKWIRILFYVMTLLSVFMLLFTYEYVSRVKNAPLVTIEGLRGSYVLNGVLHSQEAQLDVGKYVVFGESILRLYGNRVKVVKIPRFEVEVIWEK</sequence>
<dbReference type="STRING" id="771875.Ferpe_1654"/>
<evidence type="ECO:0000313" key="3">
    <source>
        <dbReference type="Proteomes" id="UP000007384"/>
    </source>
</evidence>
<evidence type="ECO:0000256" key="1">
    <source>
        <dbReference type="SAM" id="Phobius"/>
    </source>
</evidence>
<gene>
    <name evidence="2" type="ordered locus">Ferpe_1654</name>
</gene>
<reference evidence="2" key="1">
    <citation type="submission" date="2012-03" db="EMBL/GenBank/DDBJ databases">
        <title>Complete sequence of Fervidobacterium pennivorans DSM 9078.</title>
        <authorList>
            <consortium name="US DOE Joint Genome Institute"/>
            <person name="Lucas S."/>
            <person name="Han J."/>
            <person name="Lapidus A."/>
            <person name="Cheng J.-F."/>
            <person name="Goodwin L."/>
            <person name="Pitluck S."/>
            <person name="Peters L."/>
            <person name="Ovchinnikova G."/>
            <person name="Lu M."/>
            <person name="Detter J.C."/>
            <person name="Han C."/>
            <person name="Tapia R."/>
            <person name="Land M."/>
            <person name="Hauser L."/>
            <person name="Kyrpides N."/>
            <person name="Ivanova N."/>
            <person name="Pagani I."/>
            <person name="Noll K.M."/>
            <person name="Woyke T."/>
        </authorList>
    </citation>
    <scope>NUCLEOTIDE SEQUENCE</scope>
    <source>
        <strain evidence="2">DSM 9078</strain>
    </source>
</reference>
<dbReference type="HOGENOM" id="CLU_2355563_0_0_0"/>
<protein>
    <submittedName>
        <fullName evidence="2">Uncharacterized protein</fullName>
    </submittedName>
</protein>
<name>H9UDW9_FERPD</name>